<keyword evidence="2" id="KW-0378">Hydrolase</keyword>
<dbReference type="InterPro" id="IPR043147">
    <property type="entry name" value="Penicillin_amidase_A-knob"/>
</dbReference>
<dbReference type="Gene3D" id="1.10.439.10">
    <property type="entry name" value="Penicillin Amidohydrolase, domain 1"/>
    <property type="match status" value="1"/>
</dbReference>
<dbReference type="SUPFAM" id="SSF56235">
    <property type="entry name" value="N-terminal nucleophile aminohydrolases (Ntn hydrolases)"/>
    <property type="match status" value="1"/>
</dbReference>
<name>A0A1G9U1P9_9EURY</name>
<keyword evidence="5" id="KW-1185">Reference proteome</keyword>
<dbReference type="EMBL" id="FNIA01000003">
    <property type="protein sequence ID" value="SDM53822.1"/>
    <property type="molecule type" value="Genomic_DNA"/>
</dbReference>
<evidence type="ECO:0000256" key="1">
    <source>
        <dbReference type="ARBA" id="ARBA00006586"/>
    </source>
</evidence>
<dbReference type="Proteomes" id="UP000199370">
    <property type="component" value="Unassembled WGS sequence"/>
</dbReference>
<dbReference type="InterPro" id="IPR023343">
    <property type="entry name" value="Penicillin_amidase_dom1"/>
</dbReference>
<dbReference type="AlphaFoldDB" id="A0A1G9U1P9"/>
<dbReference type="InterPro" id="IPR043146">
    <property type="entry name" value="Penicillin_amidase_N_B-knob"/>
</dbReference>
<gene>
    <name evidence="4" type="ORF">SAMN05192554_103254</name>
</gene>
<dbReference type="InterPro" id="IPR029055">
    <property type="entry name" value="Ntn_hydrolases_N"/>
</dbReference>
<dbReference type="STRING" id="996166.SAMN05192554_103254"/>
<dbReference type="InterPro" id="IPR014395">
    <property type="entry name" value="Pen/GL7ACA/AHL_acylase"/>
</dbReference>
<dbReference type="InterPro" id="IPR002692">
    <property type="entry name" value="S45"/>
</dbReference>
<dbReference type="Gene3D" id="2.30.120.10">
    <property type="match status" value="1"/>
</dbReference>
<dbReference type="PANTHER" id="PTHR34218">
    <property type="entry name" value="PEPTIDASE S45 PENICILLIN AMIDASE"/>
    <property type="match status" value="1"/>
</dbReference>
<dbReference type="Gene3D" id="1.10.1400.10">
    <property type="match status" value="1"/>
</dbReference>
<evidence type="ECO:0000256" key="3">
    <source>
        <dbReference type="ARBA" id="ARBA00023145"/>
    </source>
</evidence>
<evidence type="ECO:0000313" key="5">
    <source>
        <dbReference type="Proteomes" id="UP000199370"/>
    </source>
</evidence>
<reference evidence="4 5" key="1">
    <citation type="submission" date="2016-10" db="EMBL/GenBank/DDBJ databases">
        <authorList>
            <person name="de Groot N.N."/>
        </authorList>
    </citation>
    <scope>NUCLEOTIDE SEQUENCE [LARGE SCALE GENOMIC DNA]</scope>
    <source>
        <strain evidence="5">EB21,IBRC-M 10013,KCTC 4048</strain>
    </source>
</reference>
<organism evidence="4 5">
    <name type="scientific">Haloarchaeobius iranensis</name>
    <dbReference type="NCBI Taxonomy" id="996166"/>
    <lineage>
        <taxon>Archaea</taxon>
        <taxon>Methanobacteriati</taxon>
        <taxon>Methanobacteriota</taxon>
        <taxon>Stenosarchaea group</taxon>
        <taxon>Halobacteria</taxon>
        <taxon>Halobacteriales</taxon>
        <taxon>Halorubellaceae</taxon>
        <taxon>Haloarchaeobius</taxon>
    </lineage>
</organism>
<dbReference type="GO" id="GO:0016811">
    <property type="term" value="F:hydrolase activity, acting on carbon-nitrogen (but not peptide) bonds, in linear amides"/>
    <property type="evidence" value="ECO:0007669"/>
    <property type="project" value="InterPro"/>
</dbReference>
<evidence type="ECO:0000313" key="4">
    <source>
        <dbReference type="EMBL" id="SDM53822.1"/>
    </source>
</evidence>
<dbReference type="Gene3D" id="3.60.20.10">
    <property type="entry name" value="Glutamine Phosphoribosylpyrophosphate, subunit 1, domain 1"/>
    <property type="match status" value="1"/>
</dbReference>
<dbReference type="GO" id="GO:0017000">
    <property type="term" value="P:antibiotic biosynthetic process"/>
    <property type="evidence" value="ECO:0007669"/>
    <property type="project" value="InterPro"/>
</dbReference>
<protein>
    <submittedName>
        <fullName evidence="4">Penicillin amidase</fullName>
    </submittedName>
</protein>
<sequence>MRIVNKETTRRAVLSAVLGAGVGGMALTDARSYLERFAPGSGTVWGAANRNAAGRVESPYGAATVSYDDDHVPHVEADDERAVYFAVGYCHGADRLFQMDLYRRLMAGELSAVVGDVAVDSDVFHRQLDFAGAAEATWERAEGTPTGDVVKAYVDGVNRALEQESTPLEYRLLSFEPREWTPTASLLISKQISWGLTGSFRTLRRALARERLGSEATEELYPRPMDHGVPIIRESGGGASVVTGSADAATPEPGLVSWLESFGTDPGIGSNSWVLSGEQTASGDPIVANDPHLNLTVPPVWYEQHVVGPDPLDVRGVCFPGVPFVIIGQNHAGAWGFTNAGADVIDFYTYETTGDGSYRYGEETREFDTRTETVEVADGEDVAVTVKRSVHGSVLTQYPDGDDFEQADELGVAWTGLSATRTVEAVRELNVADGLEEAAAAIRKFDEPTQNFVYADADGDTYYWVTGQIPIRTTDGEPVQGTRVFDGSAREGEWGPGYTPFGESSWEGFVPYEEKPGVRNPDYLATANQRLTDDPEHYLSEGYAPPFRGGRIYDRLDERAASDESMDAAFARDVQLDVVDGRYELFRPIVGEAVEEGLPVMVDVDPPVSPAALLDWDGGMRPGDPEPLLFEHWLRAFRDRTFEAAFADAGLPEDFSKPNLWVLGTLPPDSEWFDGDRAAVAAAAMSDALETLSDEGWEDYGDWNRVRFEHPFDQPFLNYDQLRTSGSPGTVRNFRSESSRGASWRMVATFDGESRAILPGGNSGDYFSDHYDDQLRDWADGEYKSMARTVPDGVDVTFEEGDG</sequence>
<dbReference type="CDD" id="cd03747">
    <property type="entry name" value="Ntn_PGA_like"/>
    <property type="match status" value="1"/>
</dbReference>
<proteinExistence type="inferred from homology"/>
<accession>A0A1G9U1P9</accession>
<keyword evidence="3" id="KW-0865">Zymogen</keyword>
<dbReference type="PANTHER" id="PTHR34218:SF4">
    <property type="entry name" value="ACYL-HOMOSERINE LACTONE ACYLASE QUIP"/>
    <property type="match status" value="1"/>
</dbReference>
<dbReference type="PIRSF" id="PIRSF001227">
    <property type="entry name" value="Pen_acylase"/>
    <property type="match status" value="1"/>
</dbReference>
<evidence type="ECO:0000256" key="2">
    <source>
        <dbReference type="ARBA" id="ARBA00022801"/>
    </source>
</evidence>
<comment type="similarity">
    <text evidence="1">Belongs to the peptidase S45 family.</text>
</comment>
<dbReference type="Pfam" id="PF01804">
    <property type="entry name" value="Penicil_amidase"/>
    <property type="match status" value="1"/>
</dbReference>